<evidence type="ECO:0000256" key="3">
    <source>
        <dbReference type="ARBA" id="ARBA00004496"/>
    </source>
</evidence>
<reference evidence="13 14" key="1">
    <citation type="submission" date="2019-09" db="EMBL/GenBank/DDBJ databases">
        <title>Genome sequencing of strain KACC 19322.</title>
        <authorList>
            <person name="Heo J."/>
            <person name="Kim S.-J."/>
            <person name="Kim J.-S."/>
            <person name="Hong S.-B."/>
            <person name="Kwon S.-W."/>
        </authorList>
    </citation>
    <scope>NUCLEOTIDE SEQUENCE [LARGE SCALE GENOMIC DNA]</scope>
    <source>
        <strain evidence="13 14">KACC 19322</strain>
    </source>
</reference>
<proteinExistence type="inferred from homology"/>
<keyword evidence="7 11" id="KW-0963">Cytoplasm</keyword>
<accession>A0A5C1YAK0</accession>
<feature type="domain" description="Phosphoribosyltransferase" evidence="12">
    <location>
        <begin position="55"/>
        <end position="154"/>
    </location>
</feature>
<dbReference type="PANTHER" id="PTHR32315:SF3">
    <property type="entry name" value="ADENINE PHOSPHORIBOSYLTRANSFERASE"/>
    <property type="match status" value="1"/>
</dbReference>
<name>A0A5C1YAK0_9MICO</name>
<protein>
    <recommendedName>
        <fullName evidence="6 11">Adenine phosphoribosyltransferase</fullName>
        <shortName evidence="11">APRT</shortName>
        <ecNumber evidence="6 11">2.4.2.7</ecNumber>
    </recommendedName>
</protein>
<dbReference type="Proteomes" id="UP000322159">
    <property type="component" value="Chromosome"/>
</dbReference>
<evidence type="ECO:0000256" key="11">
    <source>
        <dbReference type="HAMAP-Rule" id="MF_00004"/>
    </source>
</evidence>
<sequence>MTERSAAEHLDALVRTVPDFPEPGILFRDLTPVFADGPALAAVADALVAPFADGFEVIAGVEARGFALAAAAAARSGHGLLLVRKAGKLPGATLRESYALEYGDATLEVHADQLPAGSRVLLVDDVLATGGTLSASQRLIERAGWVLAGTAVVLELTGLQGRARLAGGEVHVLQQA</sequence>
<keyword evidence="9 11" id="KW-0808">Transferase</keyword>
<dbReference type="GO" id="GO:0006166">
    <property type="term" value="P:purine ribonucleoside salvage"/>
    <property type="evidence" value="ECO:0007669"/>
    <property type="project" value="UniProtKB-KW"/>
</dbReference>
<dbReference type="GO" id="GO:0016208">
    <property type="term" value="F:AMP binding"/>
    <property type="evidence" value="ECO:0007669"/>
    <property type="project" value="TreeGrafter"/>
</dbReference>
<dbReference type="InterPro" id="IPR005764">
    <property type="entry name" value="Ade_phspho_trans"/>
</dbReference>
<evidence type="ECO:0000256" key="9">
    <source>
        <dbReference type="ARBA" id="ARBA00022679"/>
    </source>
</evidence>
<dbReference type="GO" id="GO:0044209">
    <property type="term" value="P:AMP salvage"/>
    <property type="evidence" value="ECO:0007669"/>
    <property type="project" value="UniProtKB-UniRule"/>
</dbReference>
<dbReference type="NCBIfam" id="NF002636">
    <property type="entry name" value="PRK02304.1-5"/>
    <property type="match status" value="1"/>
</dbReference>
<dbReference type="InterPro" id="IPR000836">
    <property type="entry name" value="PRTase_dom"/>
</dbReference>
<dbReference type="HAMAP" id="MF_00004">
    <property type="entry name" value="Aden_phosphoribosyltr"/>
    <property type="match status" value="1"/>
</dbReference>
<dbReference type="EMBL" id="CP043504">
    <property type="protein sequence ID" value="QEO09922.1"/>
    <property type="molecule type" value="Genomic_DNA"/>
</dbReference>
<gene>
    <name evidence="11" type="primary">apt</name>
    <name evidence="13" type="ORF">FLP23_07845</name>
</gene>
<evidence type="ECO:0000256" key="2">
    <source>
        <dbReference type="ARBA" id="ARBA00003968"/>
    </source>
</evidence>
<dbReference type="PANTHER" id="PTHR32315">
    <property type="entry name" value="ADENINE PHOSPHORIBOSYLTRANSFERASE"/>
    <property type="match status" value="1"/>
</dbReference>
<dbReference type="GO" id="GO:0002055">
    <property type="term" value="F:adenine binding"/>
    <property type="evidence" value="ECO:0007669"/>
    <property type="project" value="TreeGrafter"/>
</dbReference>
<dbReference type="OrthoDB" id="9803963at2"/>
<evidence type="ECO:0000256" key="10">
    <source>
        <dbReference type="ARBA" id="ARBA00022726"/>
    </source>
</evidence>
<organism evidence="13 14">
    <name type="scientific">Protaetiibacter larvae</name>
    <dbReference type="NCBI Taxonomy" id="2592654"/>
    <lineage>
        <taxon>Bacteria</taxon>
        <taxon>Bacillati</taxon>
        <taxon>Actinomycetota</taxon>
        <taxon>Actinomycetes</taxon>
        <taxon>Micrococcales</taxon>
        <taxon>Microbacteriaceae</taxon>
        <taxon>Protaetiibacter</taxon>
    </lineage>
</organism>
<evidence type="ECO:0000256" key="5">
    <source>
        <dbReference type="ARBA" id="ARBA00008391"/>
    </source>
</evidence>
<dbReference type="NCBIfam" id="NF002634">
    <property type="entry name" value="PRK02304.1-3"/>
    <property type="match status" value="1"/>
</dbReference>
<comment type="subcellular location">
    <subcellularLocation>
        <location evidence="3 11">Cytoplasm</location>
    </subcellularLocation>
</comment>
<dbReference type="CDD" id="cd06223">
    <property type="entry name" value="PRTases_typeI"/>
    <property type="match status" value="1"/>
</dbReference>
<dbReference type="Gene3D" id="3.40.50.2020">
    <property type="match status" value="1"/>
</dbReference>
<evidence type="ECO:0000313" key="13">
    <source>
        <dbReference type="EMBL" id="QEO09922.1"/>
    </source>
</evidence>
<dbReference type="GO" id="GO:0005737">
    <property type="term" value="C:cytoplasm"/>
    <property type="evidence" value="ECO:0007669"/>
    <property type="project" value="UniProtKB-SubCell"/>
</dbReference>
<keyword evidence="14" id="KW-1185">Reference proteome</keyword>
<dbReference type="KEGG" id="lyk:FLP23_07845"/>
<dbReference type="GO" id="GO:0003999">
    <property type="term" value="F:adenine phosphoribosyltransferase activity"/>
    <property type="evidence" value="ECO:0007669"/>
    <property type="project" value="UniProtKB-UniRule"/>
</dbReference>
<dbReference type="InterPro" id="IPR050054">
    <property type="entry name" value="UPRTase/APRTase"/>
</dbReference>
<comment type="catalytic activity">
    <reaction evidence="1 11">
        <text>AMP + diphosphate = 5-phospho-alpha-D-ribose 1-diphosphate + adenine</text>
        <dbReference type="Rhea" id="RHEA:16609"/>
        <dbReference type="ChEBI" id="CHEBI:16708"/>
        <dbReference type="ChEBI" id="CHEBI:33019"/>
        <dbReference type="ChEBI" id="CHEBI:58017"/>
        <dbReference type="ChEBI" id="CHEBI:456215"/>
        <dbReference type="EC" id="2.4.2.7"/>
    </reaction>
</comment>
<dbReference type="GO" id="GO:0006168">
    <property type="term" value="P:adenine salvage"/>
    <property type="evidence" value="ECO:0007669"/>
    <property type="project" value="InterPro"/>
</dbReference>
<comment type="similarity">
    <text evidence="5 11">Belongs to the purine/pyrimidine phosphoribosyltransferase family.</text>
</comment>
<dbReference type="InterPro" id="IPR029057">
    <property type="entry name" value="PRTase-like"/>
</dbReference>
<evidence type="ECO:0000256" key="1">
    <source>
        <dbReference type="ARBA" id="ARBA00000868"/>
    </source>
</evidence>
<keyword evidence="8 11" id="KW-0328">Glycosyltransferase</keyword>
<comment type="subunit">
    <text evidence="11">Homodimer.</text>
</comment>
<dbReference type="RefSeq" id="WP_149325340.1">
    <property type="nucleotide sequence ID" value="NZ_CP043504.1"/>
</dbReference>
<evidence type="ECO:0000256" key="4">
    <source>
        <dbReference type="ARBA" id="ARBA00004659"/>
    </source>
</evidence>
<dbReference type="UniPathway" id="UPA00588">
    <property type="reaction ID" value="UER00646"/>
</dbReference>
<evidence type="ECO:0000256" key="8">
    <source>
        <dbReference type="ARBA" id="ARBA00022676"/>
    </source>
</evidence>
<evidence type="ECO:0000256" key="6">
    <source>
        <dbReference type="ARBA" id="ARBA00011893"/>
    </source>
</evidence>
<keyword evidence="10 11" id="KW-0660">Purine salvage</keyword>
<dbReference type="SUPFAM" id="SSF53271">
    <property type="entry name" value="PRTase-like"/>
    <property type="match status" value="1"/>
</dbReference>
<comment type="pathway">
    <text evidence="4 11">Purine metabolism; AMP biosynthesis via salvage pathway; AMP from adenine: step 1/1.</text>
</comment>
<evidence type="ECO:0000259" key="12">
    <source>
        <dbReference type="Pfam" id="PF00156"/>
    </source>
</evidence>
<comment type="function">
    <text evidence="2 11">Catalyzes a salvage reaction resulting in the formation of AMP, that is energically less costly than de novo synthesis.</text>
</comment>
<dbReference type="AlphaFoldDB" id="A0A5C1YAK0"/>
<dbReference type="EC" id="2.4.2.7" evidence="6 11"/>
<dbReference type="FunFam" id="3.40.50.2020:FF:000021">
    <property type="entry name" value="Adenine phosphoribosyltransferase"/>
    <property type="match status" value="1"/>
</dbReference>
<evidence type="ECO:0000313" key="14">
    <source>
        <dbReference type="Proteomes" id="UP000322159"/>
    </source>
</evidence>
<dbReference type="Pfam" id="PF00156">
    <property type="entry name" value="Pribosyltran"/>
    <property type="match status" value="1"/>
</dbReference>
<evidence type="ECO:0000256" key="7">
    <source>
        <dbReference type="ARBA" id="ARBA00022490"/>
    </source>
</evidence>